<dbReference type="InterPro" id="IPR036821">
    <property type="entry name" value="Peptide_deformylase_sf"/>
</dbReference>
<dbReference type="Gene3D" id="3.90.45.10">
    <property type="entry name" value="Peptide deformylase"/>
    <property type="match status" value="1"/>
</dbReference>
<dbReference type="EMBL" id="CP001145">
    <property type="protein sequence ID" value="ACI17260.1"/>
    <property type="molecule type" value="Genomic_DNA"/>
</dbReference>
<dbReference type="GO" id="GO:0042586">
    <property type="term" value="F:peptide deformylase activity"/>
    <property type="evidence" value="ECO:0007669"/>
    <property type="project" value="UniProtKB-UniRule"/>
</dbReference>
<dbReference type="NCBIfam" id="TIGR00079">
    <property type="entry name" value="pept_deformyl"/>
    <property type="match status" value="1"/>
</dbReference>
<dbReference type="NCBIfam" id="NF001159">
    <property type="entry name" value="PRK00150.1-3"/>
    <property type="match status" value="1"/>
</dbReference>
<dbReference type="RefSeq" id="WP_012543912.1">
    <property type="nucleotide sequence ID" value="NC_011295.1"/>
</dbReference>
<keyword evidence="2" id="KW-0408">Iron</keyword>
<dbReference type="KEGG" id="cpo:COPRO5265_0360"/>
<dbReference type="Pfam" id="PF01327">
    <property type="entry name" value="Pep_deformylase"/>
    <property type="match status" value="1"/>
</dbReference>
<dbReference type="PANTHER" id="PTHR10458:SF22">
    <property type="entry name" value="PEPTIDE DEFORMYLASE"/>
    <property type="match status" value="1"/>
</dbReference>
<evidence type="ECO:0000313" key="3">
    <source>
        <dbReference type="EMBL" id="ACI17260.1"/>
    </source>
</evidence>
<dbReference type="STRING" id="309798.COPRO5265_0360"/>
<evidence type="ECO:0000256" key="2">
    <source>
        <dbReference type="HAMAP-Rule" id="MF_00163"/>
    </source>
</evidence>
<evidence type="ECO:0000313" key="4">
    <source>
        <dbReference type="Proteomes" id="UP000001732"/>
    </source>
</evidence>
<dbReference type="SUPFAM" id="SSF56420">
    <property type="entry name" value="Peptide deformylase"/>
    <property type="match status" value="1"/>
</dbReference>
<keyword evidence="2" id="KW-0479">Metal-binding</keyword>
<feature type="binding site" evidence="2">
    <location>
        <position position="130"/>
    </location>
    <ligand>
        <name>Fe cation</name>
        <dbReference type="ChEBI" id="CHEBI:24875"/>
    </ligand>
</feature>
<comment type="cofactor">
    <cofactor evidence="2">
        <name>Fe(2+)</name>
        <dbReference type="ChEBI" id="CHEBI:29033"/>
    </cofactor>
    <text evidence="2">Binds 1 Fe(2+) ion.</text>
</comment>
<accession>B5Y7H9</accession>
<comment type="function">
    <text evidence="2">Removes the formyl group from the N-terminal Met of newly synthesized proteins. Requires at least a dipeptide for an efficient rate of reaction. N-terminal L-methionine is a prerequisite for activity but the enzyme has broad specificity at other positions.</text>
</comment>
<reference evidence="3 4" key="2">
    <citation type="journal article" date="2014" name="Genome Announc.">
        <title>Complete Genome Sequence of Coprothermobacter proteolyticus DSM 5265.</title>
        <authorList>
            <person name="Alexiev A."/>
            <person name="Coil D.A."/>
            <person name="Badger J.H."/>
            <person name="Enticknap J."/>
            <person name="Ward N."/>
            <person name="Robb F.T."/>
            <person name="Eisen J.A."/>
        </authorList>
    </citation>
    <scope>NUCLEOTIDE SEQUENCE [LARGE SCALE GENOMIC DNA]</scope>
    <source>
        <strain evidence="4">ATCC 35245 / DSM 5265 / OCM 4 / BT</strain>
    </source>
</reference>
<dbReference type="CDD" id="cd00487">
    <property type="entry name" value="Pep_deformylase"/>
    <property type="match status" value="1"/>
</dbReference>
<organism evidence="3 4">
    <name type="scientific">Coprothermobacter proteolyticus (strain ATCC 35245 / DSM 5265 / OCM 4 / BT)</name>
    <dbReference type="NCBI Taxonomy" id="309798"/>
    <lineage>
        <taxon>Bacteria</taxon>
        <taxon>Pseudomonadati</taxon>
        <taxon>Coprothermobacterota</taxon>
        <taxon>Coprothermobacteria</taxon>
        <taxon>Coprothermobacterales</taxon>
        <taxon>Coprothermobacteraceae</taxon>
        <taxon>Coprothermobacter</taxon>
    </lineage>
</organism>
<feature type="active site" evidence="2">
    <location>
        <position position="131"/>
    </location>
</feature>
<dbReference type="HOGENOM" id="CLU_061901_4_2_9"/>
<dbReference type="PANTHER" id="PTHR10458">
    <property type="entry name" value="PEPTIDE DEFORMYLASE"/>
    <property type="match status" value="1"/>
</dbReference>
<keyword evidence="4" id="KW-1185">Reference proteome</keyword>
<dbReference type="PIRSF" id="PIRSF004749">
    <property type="entry name" value="Pep_def"/>
    <property type="match status" value="1"/>
</dbReference>
<dbReference type="InterPro" id="IPR023635">
    <property type="entry name" value="Peptide_deformylase"/>
</dbReference>
<dbReference type="Proteomes" id="UP000001732">
    <property type="component" value="Chromosome"/>
</dbReference>
<feature type="binding site" evidence="2">
    <location>
        <position position="134"/>
    </location>
    <ligand>
        <name>Fe cation</name>
        <dbReference type="ChEBI" id="CHEBI:24875"/>
    </ligand>
</feature>
<dbReference type="GO" id="GO:0046872">
    <property type="term" value="F:metal ion binding"/>
    <property type="evidence" value="ECO:0007669"/>
    <property type="project" value="UniProtKB-KW"/>
</dbReference>
<gene>
    <name evidence="2 3" type="primary">def</name>
    <name evidence="3" type="ordered locus">COPRO5265_0360</name>
</gene>
<dbReference type="HAMAP" id="MF_00163">
    <property type="entry name" value="Pep_deformylase"/>
    <property type="match status" value="1"/>
</dbReference>
<comment type="catalytic activity">
    <reaction evidence="2">
        <text>N-terminal N-formyl-L-methionyl-[peptide] + H2O = N-terminal L-methionyl-[peptide] + formate</text>
        <dbReference type="Rhea" id="RHEA:24420"/>
        <dbReference type="Rhea" id="RHEA-COMP:10639"/>
        <dbReference type="Rhea" id="RHEA-COMP:10640"/>
        <dbReference type="ChEBI" id="CHEBI:15377"/>
        <dbReference type="ChEBI" id="CHEBI:15740"/>
        <dbReference type="ChEBI" id="CHEBI:49298"/>
        <dbReference type="ChEBI" id="CHEBI:64731"/>
        <dbReference type="EC" id="3.5.1.88"/>
    </reaction>
</comment>
<comment type="similarity">
    <text evidence="1 2">Belongs to the polypeptide deformylase family.</text>
</comment>
<dbReference type="eggNOG" id="COG0242">
    <property type="taxonomic scope" value="Bacteria"/>
</dbReference>
<name>B5Y7H9_COPPD</name>
<dbReference type="GO" id="GO:0006412">
    <property type="term" value="P:translation"/>
    <property type="evidence" value="ECO:0007669"/>
    <property type="project" value="UniProtKB-UniRule"/>
</dbReference>
<feature type="binding site" evidence="2">
    <location>
        <position position="88"/>
    </location>
    <ligand>
        <name>Fe cation</name>
        <dbReference type="ChEBI" id="CHEBI:24875"/>
    </ligand>
</feature>
<proteinExistence type="inferred from homology"/>
<dbReference type="EC" id="3.5.1.88" evidence="2"/>
<protein>
    <recommendedName>
        <fullName evidence="2">Peptide deformylase</fullName>
        <shortName evidence="2">PDF</shortName>
        <ecNumber evidence="2">3.5.1.88</ecNumber>
    </recommendedName>
    <alternativeName>
        <fullName evidence="2">Polypeptide deformylase</fullName>
    </alternativeName>
</protein>
<dbReference type="AlphaFoldDB" id="B5Y7H9"/>
<keyword evidence="2 3" id="KW-0378">Hydrolase</keyword>
<keyword evidence="2" id="KW-0648">Protein biosynthesis</keyword>
<evidence type="ECO:0000256" key="1">
    <source>
        <dbReference type="ARBA" id="ARBA00010759"/>
    </source>
</evidence>
<reference evidence="4" key="1">
    <citation type="submission" date="2008-08" db="EMBL/GenBank/DDBJ databases">
        <title>The complete genome sequence of Coprothermobacter proteolyticus strain ATCC 5245 / DSM 5265 / BT.</title>
        <authorList>
            <person name="Dodson R.J."/>
            <person name="Durkin A.S."/>
            <person name="Wu M."/>
            <person name="Eisen J."/>
            <person name="Sutton G."/>
        </authorList>
    </citation>
    <scope>NUCLEOTIDE SEQUENCE [LARGE SCALE GENOMIC DNA]</scope>
    <source>
        <strain evidence="4">ATCC 35245 / DSM 5265 / OCM 4 / BT</strain>
    </source>
</reference>
<dbReference type="PRINTS" id="PR01576">
    <property type="entry name" value="PDEFORMYLASE"/>
</dbReference>
<dbReference type="OrthoDB" id="9804313at2"/>
<sequence>MDIRVIPDKMLRAKAQKVKSFTEEDRRIVEDMFRLMKENEVEGVGLAAPQVGISKRFVVIDLDEFHEVLINPRWEPLGKEKEEDIEGCLSVPGVYGPVERFKKIKVSFTNLYGEKITLKLDGMLSRVVQHEVDHLDGVLFIDKITDWDRIEVMPLALHYPGVVELLKEHDR</sequence>